<dbReference type="EMBL" id="VHIR01000002">
    <property type="protein sequence ID" value="TQE44396.1"/>
    <property type="molecule type" value="Genomic_DNA"/>
</dbReference>
<accession>A0A540R9I7</accession>
<feature type="transmembrane region" description="Helical" evidence="1">
    <location>
        <begin position="211"/>
        <end position="232"/>
    </location>
</feature>
<dbReference type="Proteomes" id="UP000318080">
    <property type="component" value="Unassembled WGS sequence"/>
</dbReference>
<proteinExistence type="predicted"/>
<gene>
    <name evidence="3" type="ORF">EJK80_02085</name>
</gene>
<feature type="transmembrane region" description="Helical" evidence="1">
    <location>
        <begin position="107"/>
        <end position="133"/>
    </location>
</feature>
<keyword evidence="1" id="KW-1133">Transmembrane helix</keyword>
<dbReference type="InterPro" id="IPR012867">
    <property type="entry name" value="DUF1648"/>
</dbReference>
<feature type="transmembrane region" description="Helical" evidence="1">
    <location>
        <begin position="7"/>
        <end position="29"/>
    </location>
</feature>
<reference evidence="3 4" key="1">
    <citation type="submission" date="2019-06" db="EMBL/GenBank/DDBJ databases">
        <title>Draft genome of C. phoceense Strain 272.</title>
        <authorList>
            <person name="Pacheco L.G.C."/>
            <person name="Barberis C.M."/>
            <person name="Almuzara M.N."/>
            <person name="Traglia G.M."/>
            <person name="Santos C.S."/>
            <person name="Rocha D.J.P.G."/>
            <person name="Aguiar E.R.G.R."/>
            <person name="Vay C.A."/>
        </authorList>
    </citation>
    <scope>NUCLEOTIDE SEQUENCE [LARGE SCALE GENOMIC DNA]</scope>
    <source>
        <strain evidence="3 4">272</strain>
    </source>
</reference>
<evidence type="ECO:0000256" key="1">
    <source>
        <dbReference type="SAM" id="Phobius"/>
    </source>
</evidence>
<keyword evidence="1" id="KW-0812">Transmembrane</keyword>
<keyword evidence="1" id="KW-0472">Membrane</keyword>
<comment type="caution">
    <text evidence="3">The sequence shown here is derived from an EMBL/GenBank/DDBJ whole genome shotgun (WGS) entry which is preliminary data.</text>
</comment>
<dbReference type="RefSeq" id="WP_082723261.1">
    <property type="nucleotide sequence ID" value="NZ_JADPQA010000004.1"/>
</dbReference>
<feature type="transmembrane region" description="Helical" evidence="1">
    <location>
        <begin position="139"/>
        <end position="157"/>
    </location>
</feature>
<protein>
    <submittedName>
        <fullName evidence="3">DUF1648 domain-containing protein</fullName>
    </submittedName>
</protein>
<feature type="domain" description="DUF1648" evidence="2">
    <location>
        <begin position="17"/>
        <end position="61"/>
    </location>
</feature>
<sequence length="233" mass="24961">MNSHRTAWAWVLATAAFALAAGLAIVLGWDALPDPLPQHFNGRGEPDAWMAKTYRNAVGMAVLVPAILTVVSAGALALTQQAAQSAEDSYPKPDPVDLARTRTQTALLLPVIARWMFALAAVCTSAIMAGLFGIGSAPFSMPALLFTIVALCGWLLWDIKSINDRLDADYPTAQMTGKMKWGMLYYDPAEPHAMVSHPNGSSSLNFAQKKAWWLLAALLAPTAFILVLVIVAA</sequence>
<dbReference type="AlphaFoldDB" id="A0A540R9I7"/>
<organism evidence="3 4">
    <name type="scientific">Corynebacterium phoceense</name>
    <dbReference type="NCBI Taxonomy" id="1686286"/>
    <lineage>
        <taxon>Bacteria</taxon>
        <taxon>Bacillati</taxon>
        <taxon>Actinomycetota</taxon>
        <taxon>Actinomycetes</taxon>
        <taxon>Mycobacteriales</taxon>
        <taxon>Corynebacteriaceae</taxon>
        <taxon>Corynebacterium</taxon>
    </lineage>
</organism>
<evidence type="ECO:0000259" key="2">
    <source>
        <dbReference type="Pfam" id="PF07853"/>
    </source>
</evidence>
<evidence type="ECO:0000313" key="4">
    <source>
        <dbReference type="Proteomes" id="UP000318080"/>
    </source>
</evidence>
<feature type="transmembrane region" description="Helical" evidence="1">
    <location>
        <begin position="57"/>
        <end position="78"/>
    </location>
</feature>
<dbReference type="Pfam" id="PF07853">
    <property type="entry name" value="DUF1648"/>
    <property type="match status" value="1"/>
</dbReference>
<dbReference type="STRING" id="1686286.GCA_900092335_00439"/>
<keyword evidence="4" id="KW-1185">Reference proteome</keyword>
<evidence type="ECO:0000313" key="3">
    <source>
        <dbReference type="EMBL" id="TQE44396.1"/>
    </source>
</evidence>
<name>A0A540R9I7_9CORY</name>